<dbReference type="OrthoDB" id="2436652at2759"/>
<feature type="transmembrane region" description="Helical" evidence="2">
    <location>
        <begin position="160"/>
        <end position="182"/>
    </location>
</feature>
<keyword evidence="2" id="KW-0812">Transmembrane</keyword>
<feature type="compositionally biased region" description="Polar residues" evidence="1">
    <location>
        <begin position="765"/>
        <end position="774"/>
    </location>
</feature>
<feature type="non-terminal residue" evidence="3">
    <location>
        <position position="1"/>
    </location>
</feature>
<feature type="compositionally biased region" description="Basic and acidic residues" evidence="1">
    <location>
        <begin position="200"/>
        <end position="211"/>
    </location>
</feature>
<proteinExistence type="predicted"/>
<organism evidence="3 4">
    <name type="scientific">Mortierella polycephala</name>
    <dbReference type="NCBI Taxonomy" id="41804"/>
    <lineage>
        <taxon>Eukaryota</taxon>
        <taxon>Fungi</taxon>
        <taxon>Fungi incertae sedis</taxon>
        <taxon>Mucoromycota</taxon>
        <taxon>Mortierellomycotina</taxon>
        <taxon>Mortierellomycetes</taxon>
        <taxon>Mortierellales</taxon>
        <taxon>Mortierellaceae</taxon>
        <taxon>Mortierella</taxon>
    </lineage>
</organism>
<reference evidence="3" key="1">
    <citation type="journal article" date="2020" name="Fungal Divers.">
        <title>Resolving the Mortierellaceae phylogeny through synthesis of multi-gene phylogenetics and phylogenomics.</title>
        <authorList>
            <person name="Vandepol N."/>
            <person name="Liber J."/>
            <person name="Desiro A."/>
            <person name="Na H."/>
            <person name="Kennedy M."/>
            <person name="Barry K."/>
            <person name="Grigoriev I.V."/>
            <person name="Miller A.N."/>
            <person name="O'Donnell K."/>
            <person name="Stajich J.E."/>
            <person name="Bonito G."/>
        </authorList>
    </citation>
    <scope>NUCLEOTIDE SEQUENCE</scope>
    <source>
        <strain evidence="3">KOD948</strain>
    </source>
</reference>
<gene>
    <name evidence="3" type="ORF">BG011_006408</name>
</gene>
<evidence type="ECO:0000256" key="2">
    <source>
        <dbReference type="SAM" id="Phobius"/>
    </source>
</evidence>
<feature type="region of interest" description="Disordered" evidence="1">
    <location>
        <begin position="343"/>
        <end position="483"/>
    </location>
</feature>
<feature type="compositionally biased region" description="Basic residues" evidence="1">
    <location>
        <begin position="749"/>
        <end position="760"/>
    </location>
</feature>
<feature type="region of interest" description="Disordered" evidence="1">
    <location>
        <begin position="589"/>
        <end position="655"/>
    </location>
</feature>
<feature type="compositionally biased region" description="Acidic residues" evidence="1">
    <location>
        <begin position="1337"/>
        <end position="1354"/>
    </location>
</feature>
<evidence type="ECO:0000313" key="3">
    <source>
        <dbReference type="EMBL" id="KAG0253351.1"/>
    </source>
</evidence>
<keyword evidence="4" id="KW-1185">Reference proteome</keyword>
<accession>A0A9P6TZM2</accession>
<feature type="compositionally biased region" description="Polar residues" evidence="1">
    <location>
        <begin position="227"/>
        <end position="238"/>
    </location>
</feature>
<dbReference type="Proteomes" id="UP000726737">
    <property type="component" value="Unassembled WGS sequence"/>
</dbReference>
<feature type="compositionally biased region" description="Basic and acidic residues" evidence="1">
    <location>
        <begin position="1275"/>
        <end position="1285"/>
    </location>
</feature>
<keyword evidence="2" id="KW-0472">Membrane</keyword>
<dbReference type="EMBL" id="JAAAJA010000464">
    <property type="protein sequence ID" value="KAG0253351.1"/>
    <property type="molecule type" value="Genomic_DNA"/>
</dbReference>
<comment type="caution">
    <text evidence="3">The sequence shown here is derived from an EMBL/GenBank/DDBJ whole genome shotgun (WGS) entry which is preliminary data.</text>
</comment>
<keyword evidence="2" id="KW-1133">Transmembrane helix</keyword>
<feature type="compositionally biased region" description="Acidic residues" evidence="1">
    <location>
        <begin position="695"/>
        <end position="704"/>
    </location>
</feature>
<feature type="compositionally biased region" description="Low complexity" evidence="1">
    <location>
        <begin position="596"/>
        <end position="608"/>
    </location>
</feature>
<feature type="region of interest" description="Disordered" evidence="1">
    <location>
        <begin position="689"/>
        <end position="807"/>
    </location>
</feature>
<evidence type="ECO:0000313" key="4">
    <source>
        <dbReference type="Proteomes" id="UP000726737"/>
    </source>
</evidence>
<feature type="compositionally biased region" description="Low complexity" evidence="1">
    <location>
        <begin position="436"/>
        <end position="447"/>
    </location>
</feature>
<feature type="compositionally biased region" description="Basic and acidic residues" evidence="1">
    <location>
        <begin position="1318"/>
        <end position="1336"/>
    </location>
</feature>
<feature type="compositionally biased region" description="Polar residues" evidence="1">
    <location>
        <begin position="609"/>
        <end position="620"/>
    </location>
</feature>
<sequence length="1389" mass="146965">MVYDLVYQAKRVIDTLYNHLFDNPEYEAFSSSGPSCVKPYGYDEGGFFGAESDAKGYASEIQDRVASVALSASSAAAEAASTLISSNSNDNNNDNHDYWISIGNHHGILERLQSIVSPDFWHQFDPTSTIWDSITPDLHALQSRLGLDHIARTLNVEPRILFLAMLLPLITLLLSACFMAGAGNVSEDGPHPQDYGGPGRKTDPTNVRGKENQSGSSSSRSKQVSEANSHTSSNTGKSGKNRHGSKKGEARDQGGSLDQQHTSSAHQHQLGSNNGPSSWATMLGSKGFMGAEAMNYKPIDIIASLKKLRGSSNHTPEVDAASATSSIDHAIHDEGIFSTIMEGVFGPSDTQNEQDGIDLDNQEGHDEGPDILAQGTSKSSKKAKRISSQSSPDWKRAGGLRETNTDQVHSHPEGNHSKNVLDQGRSGRQGAGPAGPGSESLEGSSPLKRTRVPRAHQFKEADRHHHQPHDSYGQLFHNLTNRASNGGEGQWNVAAKIVDFAQGNAILRTLDGISGGVLGVTTITFATFVNVAEAAVTGLKMSIPSSLDELTRQLKDDFGRVIDEGDLEGSGVDQDDNWSFRNAATRAENGVNDIASSSTQPTESMSSTASFSKPATTNPTTRKHKDTAATATGDKDYASNKTNQTGHTGSGQRRVSVDDIWVGPHTASAVYAEPIKRSNVDKDAKKKVAGPFADDGQEGSDDAVDPPKAKGGTLADRDTVAGAKVNRADIGGDTSLKTPIHSESSGATRSKKSKRKKNKAKLASQGLNVANADQETAHRAGVHTDNTAQDTKKAAKAVGDSVRKSEATVERDIRTVVQKAEDTALRVVGGAKAAMTNAEDALQMAARDTKKTIDAARSSAQKAKGALAQGVEESVKGAKGAAQGWVREAENVVKKSTVNAEDALQMAARDTKKTIDIARSSAQMAKDTLAQGVEESVKGAKGATQGWVREAEDVAQKSTVNAEDALQMAARDTKKTIDIARSSAQKAKGTLAQGVEESGAKGAAQGWVREAEDAIQKSTVNAAHQAKATVDSAVGTVQDVMDTGLQRASLTAREAISAAKDSIARNVVEPTIHAEHIAESISETCQETAGAGIQDAHDAVEKFDHDMKAKVPGAEAAAHKTKSSPSKKGAKGPHGTRDSANASASKDLGKDESKTKSVSSSRMGSKVGDKSPEPRAESEPPRDVLTSAKHLTGGLGDATSEALRHGASIAAQAVATVTDNTTALLGAAKSEILGTEMEHKHDRHGQHKELRDIKNEMKHEMHHQGVGSSQLSAAEKTKEVAKEYYDSLPKPQESSSHPDSTCTGTQRRKSKSAAIPMLDHDNYVFMDRDGGQIHMDDIDDDADDSDGSAEDDDQSEQKDSSGILSHTPSILQSAKLAASAVAARVADVS</sequence>
<feature type="compositionally biased region" description="Polar residues" evidence="1">
    <location>
        <begin position="256"/>
        <end position="278"/>
    </location>
</feature>
<feature type="compositionally biased region" description="Low complexity" evidence="1">
    <location>
        <begin position="212"/>
        <end position="226"/>
    </location>
</feature>
<protein>
    <submittedName>
        <fullName evidence="3">Uncharacterized protein</fullName>
    </submittedName>
</protein>
<feature type="compositionally biased region" description="Basic and acidic residues" evidence="1">
    <location>
        <begin position="1167"/>
        <end position="1182"/>
    </location>
</feature>
<feature type="region of interest" description="Disordered" evidence="1">
    <location>
        <begin position="1112"/>
        <end position="1199"/>
    </location>
</feature>
<feature type="region of interest" description="Disordered" evidence="1">
    <location>
        <begin position="1260"/>
        <end position="1366"/>
    </location>
</feature>
<feature type="region of interest" description="Disordered" evidence="1">
    <location>
        <begin position="188"/>
        <end position="278"/>
    </location>
</feature>
<feature type="compositionally biased region" description="Polar residues" evidence="1">
    <location>
        <begin position="1292"/>
        <end position="1305"/>
    </location>
</feature>
<feature type="compositionally biased region" description="Polar residues" evidence="1">
    <location>
        <begin position="639"/>
        <end position="653"/>
    </location>
</feature>
<name>A0A9P6TZM2_9FUNG</name>
<evidence type="ECO:0000256" key="1">
    <source>
        <dbReference type="SAM" id="MobiDB-lite"/>
    </source>
</evidence>